<gene>
    <name evidence="9" type="ORF">QOZ99_002329</name>
</gene>
<keyword evidence="10" id="KW-1185">Reference proteome</keyword>
<dbReference type="NCBIfam" id="TIGR03707">
    <property type="entry name" value="PPK2_P_aer"/>
    <property type="match status" value="1"/>
</dbReference>
<reference evidence="9 10" key="1">
    <citation type="submission" date="2023-07" db="EMBL/GenBank/DDBJ databases">
        <title>Genomic Encyclopedia of Type Strains, Phase IV (KMG-IV): sequencing the most valuable type-strain genomes for metagenomic binning, comparative biology and taxonomic classification.</title>
        <authorList>
            <person name="Goeker M."/>
        </authorList>
    </citation>
    <scope>NUCLEOTIDE SEQUENCE [LARGE SCALE GENOMIC DNA]</scope>
    <source>
        <strain evidence="9 10">DSM 15561</strain>
    </source>
</reference>
<evidence type="ECO:0000256" key="2">
    <source>
        <dbReference type="ARBA" id="ARBA00022679"/>
    </source>
</evidence>
<dbReference type="PANTHER" id="PTHR34383">
    <property type="entry name" value="POLYPHOSPHATE:AMP PHOSPHOTRANSFERASE-RELATED"/>
    <property type="match status" value="1"/>
</dbReference>
<evidence type="ECO:0000256" key="6">
    <source>
        <dbReference type="RuleBase" id="RU369062"/>
    </source>
</evidence>
<comment type="similarity">
    <text evidence="1 6">Belongs to the polyphosphate kinase 2 (PPK2) family. Class I subfamily.</text>
</comment>
<evidence type="ECO:0000313" key="9">
    <source>
        <dbReference type="EMBL" id="MDQ0511432.1"/>
    </source>
</evidence>
<comment type="catalytic activity">
    <reaction evidence="5">
        <text>[phosphate](n) + ATP = [phosphate](n+1) + ADP</text>
        <dbReference type="Rhea" id="RHEA:19573"/>
        <dbReference type="Rhea" id="RHEA-COMP:9859"/>
        <dbReference type="Rhea" id="RHEA-COMP:14280"/>
        <dbReference type="ChEBI" id="CHEBI:16838"/>
        <dbReference type="ChEBI" id="CHEBI:30616"/>
        <dbReference type="ChEBI" id="CHEBI:456216"/>
    </reaction>
    <physiologicalReaction direction="right-to-left" evidence="5">
        <dbReference type="Rhea" id="RHEA:19575"/>
    </physiologicalReaction>
</comment>
<dbReference type="SUPFAM" id="SSF52540">
    <property type="entry name" value="P-loop containing nucleoside triphosphate hydrolases"/>
    <property type="match status" value="1"/>
</dbReference>
<evidence type="ECO:0000256" key="4">
    <source>
        <dbReference type="ARBA" id="ARBA00023310"/>
    </source>
</evidence>
<protein>
    <recommendedName>
        <fullName evidence="6">ADP/GDP-polyphosphate phosphotransferase</fullName>
        <ecNumber evidence="6">2.7.4.-</ecNumber>
    </recommendedName>
    <alternativeName>
        <fullName evidence="6">Polyphosphate kinase PPK2</fullName>
    </alternativeName>
</protein>
<evidence type="ECO:0000313" key="10">
    <source>
        <dbReference type="Proteomes" id="UP001235094"/>
    </source>
</evidence>
<evidence type="ECO:0000256" key="7">
    <source>
        <dbReference type="SAM" id="MobiDB-lite"/>
    </source>
</evidence>
<feature type="compositionally biased region" description="Basic residues" evidence="7">
    <location>
        <begin position="8"/>
        <end position="17"/>
    </location>
</feature>
<organism evidence="9 10">
    <name type="scientific">Ancylobacter amanitiformis</name>
    <dbReference type="NCBI Taxonomy" id="217069"/>
    <lineage>
        <taxon>Bacteria</taxon>
        <taxon>Pseudomonadati</taxon>
        <taxon>Pseudomonadota</taxon>
        <taxon>Alphaproteobacteria</taxon>
        <taxon>Hyphomicrobiales</taxon>
        <taxon>Xanthobacteraceae</taxon>
        <taxon>Ancylobacter</taxon>
    </lineage>
</organism>
<dbReference type="EMBL" id="JAUSVR010000006">
    <property type="protein sequence ID" value="MDQ0511432.1"/>
    <property type="molecule type" value="Genomic_DNA"/>
</dbReference>
<dbReference type="Pfam" id="PF03976">
    <property type="entry name" value="PPK2"/>
    <property type="match status" value="1"/>
</dbReference>
<keyword evidence="2 6" id="KW-0808">Transferase</keyword>
<sequence length="382" mass="43241">MSDDTGPRRRPAGKRAGKPATAEAAPASASAPSVLSALSAREPSVESGLADERMEAAQQAELSVAAELAGSRSSGEGLEALIAGAAPDDAARLRKSLGMPRKSGSPSTTSDELADDWRLGGYPFKYKMLRRDYEREKFVLQSELLKLQSWVKEARQRVIILFEGRDAAGKGGAIKRFMEHLNPRGARVVALEKPSEVERGQWYFQRYVQHLPTTGEIVLFDRSWYNRAGVEKVMGFCTDDEYREFLRQAPEFERNITRSGIHLFKFWFSVSRDEQRRRFKEREVHPLKHWKLSPVDLASLDKWDDYTRAKEAMFFHTDTADSPWTVIKSDDKKRARLNAMRYVLHSLPYTNKDATRIGPVDTLLVGRANSIHERGEHRSSAE</sequence>
<evidence type="ECO:0000259" key="8">
    <source>
        <dbReference type="Pfam" id="PF03976"/>
    </source>
</evidence>
<dbReference type="Proteomes" id="UP001235094">
    <property type="component" value="Unassembled WGS sequence"/>
</dbReference>
<feature type="region of interest" description="Disordered" evidence="7">
    <location>
        <begin position="1"/>
        <end position="62"/>
    </location>
</feature>
<evidence type="ECO:0000256" key="5">
    <source>
        <dbReference type="ARBA" id="ARBA00024500"/>
    </source>
</evidence>
<proteinExistence type="inferred from homology"/>
<dbReference type="InterPro" id="IPR022488">
    <property type="entry name" value="PPK2-related"/>
</dbReference>
<feature type="compositionally biased region" description="Low complexity" evidence="7">
    <location>
        <begin position="18"/>
        <end position="40"/>
    </location>
</feature>
<feature type="domain" description="Polyphosphate kinase-2-related" evidence="8">
    <location>
        <begin position="130"/>
        <end position="353"/>
    </location>
</feature>
<keyword evidence="3 6" id="KW-0418">Kinase</keyword>
<dbReference type="InterPro" id="IPR022486">
    <property type="entry name" value="PPK2_PA0141"/>
</dbReference>
<comment type="caution">
    <text evidence="9">The sequence shown here is derived from an EMBL/GenBank/DDBJ whole genome shotgun (WGS) entry which is preliminary data.</text>
</comment>
<accession>A0ABU0LRU1</accession>
<comment type="subunit">
    <text evidence="6">Homotetramer.</text>
</comment>
<dbReference type="PANTHER" id="PTHR34383:SF1">
    <property type="entry name" value="ADP-POLYPHOSPHATE PHOSPHOTRANSFERASE"/>
    <property type="match status" value="1"/>
</dbReference>
<keyword evidence="4" id="KW-0066">ATP synthesis</keyword>
<name>A0ABU0LRU1_9HYPH</name>
<dbReference type="InterPro" id="IPR027417">
    <property type="entry name" value="P-loop_NTPase"/>
</dbReference>
<evidence type="ECO:0000256" key="1">
    <source>
        <dbReference type="ARBA" id="ARBA00009924"/>
    </source>
</evidence>
<evidence type="ECO:0000256" key="3">
    <source>
        <dbReference type="ARBA" id="ARBA00022777"/>
    </source>
</evidence>
<dbReference type="RefSeq" id="WP_306890112.1">
    <property type="nucleotide sequence ID" value="NZ_JAUSVR010000006.1"/>
</dbReference>
<dbReference type="Gene3D" id="3.40.50.300">
    <property type="entry name" value="P-loop containing nucleotide triphosphate hydrolases"/>
    <property type="match status" value="1"/>
</dbReference>
<comment type="function">
    <text evidence="6">Uses inorganic polyphosphate (polyP) as a donor to convert GDP to GTP or ADP to ATP.</text>
</comment>
<dbReference type="EC" id="2.7.4.-" evidence="6"/>
<dbReference type="GO" id="GO:0016301">
    <property type="term" value="F:kinase activity"/>
    <property type="evidence" value="ECO:0007669"/>
    <property type="project" value="UniProtKB-KW"/>
</dbReference>